<evidence type="ECO:0000313" key="1">
    <source>
        <dbReference type="EMBL" id="KAJ5389358.1"/>
    </source>
</evidence>
<gene>
    <name evidence="1" type="ORF">N7496_000426</name>
</gene>
<dbReference type="EMBL" id="JAPZBS010000001">
    <property type="protein sequence ID" value="KAJ5389358.1"/>
    <property type="molecule type" value="Genomic_DNA"/>
</dbReference>
<proteinExistence type="predicted"/>
<dbReference type="Proteomes" id="UP001147782">
    <property type="component" value="Unassembled WGS sequence"/>
</dbReference>
<keyword evidence="2" id="KW-1185">Reference proteome</keyword>
<organism evidence="1 2">
    <name type="scientific">Penicillium cataractarum</name>
    <dbReference type="NCBI Taxonomy" id="2100454"/>
    <lineage>
        <taxon>Eukaryota</taxon>
        <taxon>Fungi</taxon>
        <taxon>Dikarya</taxon>
        <taxon>Ascomycota</taxon>
        <taxon>Pezizomycotina</taxon>
        <taxon>Eurotiomycetes</taxon>
        <taxon>Eurotiomycetidae</taxon>
        <taxon>Eurotiales</taxon>
        <taxon>Aspergillaceae</taxon>
        <taxon>Penicillium</taxon>
    </lineage>
</organism>
<dbReference type="RefSeq" id="XP_056560086.1">
    <property type="nucleotide sequence ID" value="XM_056693357.1"/>
</dbReference>
<dbReference type="AlphaFoldDB" id="A0A9X0B5X5"/>
<accession>A0A9X0B5X5</accession>
<reference evidence="1" key="1">
    <citation type="submission" date="2022-11" db="EMBL/GenBank/DDBJ databases">
        <authorList>
            <person name="Petersen C."/>
        </authorList>
    </citation>
    <scope>NUCLEOTIDE SEQUENCE</scope>
    <source>
        <strain evidence="1">IBT 29864</strain>
    </source>
</reference>
<reference evidence="1" key="2">
    <citation type="journal article" date="2023" name="IMA Fungus">
        <title>Comparative genomic study of the Penicillium genus elucidates a diverse pangenome and 15 lateral gene transfer events.</title>
        <authorList>
            <person name="Petersen C."/>
            <person name="Sorensen T."/>
            <person name="Nielsen M.R."/>
            <person name="Sondergaard T.E."/>
            <person name="Sorensen J.L."/>
            <person name="Fitzpatrick D.A."/>
            <person name="Frisvad J.C."/>
            <person name="Nielsen K.L."/>
        </authorList>
    </citation>
    <scope>NUCLEOTIDE SEQUENCE</scope>
    <source>
        <strain evidence="1">IBT 29864</strain>
    </source>
</reference>
<evidence type="ECO:0000313" key="2">
    <source>
        <dbReference type="Proteomes" id="UP001147782"/>
    </source>
</evidence>
<name>A0A9X0B5X5_9EURO</name>
<sequence>MIYTPKKRKSHDDGKKTPIITIAVSCCGPSNFGQNPGHKIHLLQSPFLALYLILLPKTIPSPTHGRTREAIDGRNLIAYSDGSYAWLDMWFAANVWKSFTTDNGDKLIDIEFSKPLLAAVSHTGLCHIWNIDASQSPPFPLKFPGQHQRILIKWTKVVIQYGEHIQHWCYDTKIVREIETTLFVAAVDPHPSEDQGLNSINGWCQRSSHNQPMPKSIFAGRVIDLDYLDTCGIHYTGHGSMMLIHGRYHPEGGTWDDGVCCVSLEPDGRVAFHTMPRDCAEDVEPEQGILYASGIKDSPKQFAILKSRTMTDASSSFVWYDWYVHRTHLVERHQWIKGDAEFMILLTTRNWSLEYG</sequence>
<comment type="caution">
    <text evidence="1">The sequence shown here is derived from an EMBL/GenBank/DDBJ whole genome shotgun (WGS) entry which is preliminary data.</text>
</comment>
<dbReference type="GeneID" id="81432534"/>
<protein>
    <submittedName>
        <fullName evidence="1">Uncharacterized protein</fullName>
    </submittedName>
</protein>